<evidence type="ECO:0000313" key="1">
    <source>
        <dbReference type="EMBL" id="AAS11638.1"/>
    </source>
</evidence>
<dbReference type="STRING" id="243275.TDE_1149"/>
<dbReference type="HOGENOM" id="CLU_841637_0_0_12"/>
<evidence type="ECO:0008006" key="3">
    <source>
        <dbReference type="Google" id="ProtNLM"/>
    </source>
</evidence>
<dbReference type="GeneID" id="2741481"/>
<dbReference type="eggNOG" id="ENOG502Z83C">
    <property type="taxonomic scope" value="Bacteria"/>
</dbReference>
<evidence type="ECO:0000313" key="2">
    <source>
        <dbReference type="Proteomes" id="UP000008212"/>
    </source>
</evidence>
<proteinExistence type="predicted"/>
<dbReference type="Pfam" id="PF20911">
    <property type="entry name" value="GP7"/>
    <property type="match status" value="1"/>
</dbReference>
<reference evidence="1 2" key="1">
    <citation type="journal article" date="2004" name="Proc. Natl. Acad. Sci. U.S.A.">
        <title>Comparison of the genome of the oral pathogen Treponema denticola with other spirochete genomes.</title>
        <authorList>
            <person name="Seshadri R."/>
            <person name="Myers G.S."/>
            <person name="Tettelin H."/>
            <person name="Eisen J.A."/>
            <person name="Heidelberg J.F."/>
            <person name="Dodson R.J."/>
            <person name="Davidsen T.M."/>
            <person name="DeBoy R.T."/>
            <person name="Fouts D.E."/>
            <person name="Haft D.H."/>
            <person name="Selengut J."/>
            <person name="Ren Q."/>
            <person name="Brinkac L.M."/>
            <person name="Madupu R."/>
            <person name="Kolonay J."/>
            <person name="Durkin S.A."/>
            <person name="Daugherty S.C."/>
            <person name="Shetty J."/>
            <person name="Shvartsbeyn A."/>
            <person name="Gebregeorgis E."/>
            <person name="Geer K."/>
            <person name="Tsegaye G."/>
            <person name="Malek J."/>
            <person name="Ayodeji B."/>
            <person name="Shatsman S."/>
            <person name="McLeod M.P."/>
            <person name="Smajs D."/>
            <person name="Howell J.K."/>
            <person name="Pal S."/>
            <person name="Amin A."/>
            <person name="Vashisth P."/>
            <person name="McNeill T.Z."/>
            <person name="Xiang Q."/>
            <person name="Sodergren E."/>
            <person name="Baca E."/>
            <person name="Weinstock G.M."/>
            <person name="Norris S.J."/>
            <person name="Fraser C.M."/>
            <person name="Paulsen I.T."/>
        </authorList>
    </citation>
    <scope>NUCLEOTIDE SEQUENCE [LARGE SCALE GENOMIC DNA]</scope>
    <source>
        <strain evidence="2">ATCC 35405 / DSM 14222 / CIP 103919 / JCM 8153 / KCTC 15104</strain>
    </source>
</reference>
<dbReference type="NCBIfam" id="NF045672">
    <property type="entry name" value="MCP_gp7_epsi_15"/>
    <property type="match status" value="1"/>
</dbReference>
<dbReference type="EMBL" id="AE017226">
    <property type="protein sequence ID" value="AAS11638.1"/>
    <property type="molecule type" value="Genomic_DNA"/>
</dbReference>
<accession>Q73NK3</accession>
<gene>
    <name evidence="1" type="ordered locus">TDE_1149</name>
</gene>
<dbReference type="Proteomes" id="UP000008212">
    <property type="component" value="Chromosome"/>
</dbReference>
<keyword evidence="2" id="KW-1185">Reference proteome</keyword>
<dbReference type="PATRIC" id="fig|243275.7.peg.1108"/>
<name>Q73NK3_TREDE</name>
<dbReference type="InterPro" id="IPR048813">
    <property type="entry name" value="GP7-like"/>
</dbReference>
<dbReference type="PaxDb" id="243275-TDE_1149"/>
<dbReference type="OrthoDB" id="1630256at2"/>
<protein>
    <recommendedName>
        <fullName evidence="3">Major capsid protein</fullName>
    </recommendedName>
</protein>
<dbReference type="RefSeq" id="WP_010956896.1">
    <property type="nucleotide sequence ID" value="NC_002967.9"/>
</dbReference>
<sequence>MPNLSMTDSMTALEVMRRANNQDGFHIVELMAQTNEILKDMPMIEANDGTIHNTLVRTSLRSGTHRKYNEGIAPGATTTDTIRDRITMLEDYSIVDKDLADHSGNVKALRASEADAFLQGMGQTQAEELIYGDHGRNEAEINGLAVRLNKLTNKNVINAGGSGNKCTSIYVCAIGNRFAHLIYPRGRKDCGIKTEDMGLQNWPMEQGKVMPAYVQFFSTHYGLSIAHPDAVKRICNIDNTVPGDKIVEMILEAMLRLPQGAQGVSIYCNQDILVKIDKAAWSKGNAVFTKEDPWGDMITHIRSGRCRRVDAILSTEQALV</sequence>
<organism evidence="1 2">
    <name type="scientific">Treponema denticola (strain ATCC 35405 / DSM 14222 / CIP 103919 / JCM 8153 / KCTC 15104)</name>
    <dbReference type="NCBI Taxonomy" id="243275"/>
    <lineage>
        <taxon>Bacteria</taxon>
        <taxon>Pseudomonadati</taxon>
        <taxon>Spirochaetota</taxon>
        <taxon>Spirochaetia</taxon>
        <taxon>Spirochaetales</taxon>
        <taxon>Treponemataceae</taxon>
        <taxon>Treponema</taxon>
    </lineage>
</organism>
<dbReference type="KEGG" id="tde:TDE_1149"/>
<dbReference type="AlphaFoldDB" id="Q73NK3"/>